<sequence>MEQQEEKIRKVYTRRRTQLKPTWSLPVDLTTEILLRLPEKAAARFRCMSKLWSSITTGPYFINLFETRSTRPSLVLCFIKDDNLCVYSIPQHTHTLGQESNKSYSSSQPIDSYSMKFPEEYSDLSPTESVQGLICLQGSGKPIVWNPSKRRLLTLPKPRLRWERIKVFLGYDPIEGKHKVMCLPLRRTGDVCLVLTLGSAQESWRTVKTNHIHRSIFGTDGRCINGVIYYTAYMYHTHAWVIMTFDVRSETFGRIELPPGACSLELPPGATRGKLMTYEGRLAYADRISPTKTDMMRLWILEKHKWSSSQDLLSPLGHFDKSAHIYFSLKGFTQAGEFVYVPNEFHRSLYILCWHPVRNSCRRFKFEGIAGDDESWLDIFVGEETYQLHVIPNHIESQVSL</sequence>
<name>A0A6D2IMA6_9BRAS</name>
<dbReference type="NCBIfam" id="TIGR01640">
    <property type="entry name" value="F_box_assoc_1"/>
    <property type="match status" value="1"/>
</dbReference>
<reference evidence="3" key="1">
    <citation type="submission" date="2020-01" db="EMBL/GenBank/DDBJ databases">
        <authorList>
            <person name="Mishra B."/>
        </authorList>
    </citation>
    <scope>NUCLEOTIDE SEQUENCE [LARGE SCALE GENOMIC DNA]</scope>
</reference>
<organism evidence="3 4">
    <name type="scientific">Microthlaspi erraticum</name>
    <dbReference type="NCBI Taxonomy" id="1685480"/>
    <lineage>
        <taxon>Eukaryota</taxon>
        <taxon>Viridiplantae</taxon>
        <taxon>Streptophyta</taxon>
        <taxon>Embryophyta</taxon>
        <taxon>Tracheophyta</taxon>
        <taxon>Spermatophyta</taxon>
        <taxon>Magnoliopsida</taxon>
        <taxon>eudicotyledons</taxon>
        <taxon>Gunneridae</taxon>
        <taxon>Pentapetalae</taxon>
        <taxon>rosids</taxon>
        <taxon>malvids</taxon>
        <taxon>Brassicales</taxon>
        <taxon>Brassicaceae</taxon>
        <taxon>Coluteocarpeae</taxon>
        <taxon>Microthlaspi</taxon>
    </lineage>
</organism>
<dbReference type="SUPFAM" id="SSF81383">
    <property type="entry name" value="F-box domain"/>
    <property type="match status" value="1"/>
</dbReference>
<dbReference type="OrthoDB" id="1040490at2759"/>
<dbReference type="Pfam" id="PF00646">
    <property type="entry name" value="F-box"/>
    <property type="match status" value="1"/>
</dbReference>
<dbReference type="InterPro" id="IPR001810">
    <property type="entry name" value="F-box_dom"/>
</dbReference>
<feature type="domain" description="F-box" evidence="1">
    <location>
        <begin position="24"/>
        <end position="61"/>
    </location>
</feature>
<gene>
    <name evidence="3" type="ORF">MERR_LOCUS17455</name>
</gene>
<accession>A0A6D2IMA6</accession>
<dbReference type="EMBL" id="CACVBM020001092">
    <property type="protein sequence ID" value="CAA7030220.1"/>
    <property type="molecule type" value="Genomic_DNA"/>
</dbReference>
<protein>
    <submittedName>
        <fullName evidence="3">Uncharacterized protein</fullName>
    </submittedName>
</protein>
<dbReference type="InterPro" id="IPR017451">
    <property type="entry name" value="F-box-assoc_interact_dom"/>
</dbReference>
<proteinExistence type="predicted"/>
<dbReference type="Proteomes" id="UP000467841">
    <property type="component" value="Unassembled WGS sequence"/>
</dbReference>
<dbReference type="Pfam" id="PF08268">
    <property type="entry name" value="FBA_3"/>
    <property type="match status" value="1"/>
</dbReference>
<comment type="caution">
    <text evidence="3">The sequence shown here is derived from an EMBL/GenBank/DDBJ whole genome shotgun (WGS) entry which is preliminary data.</text>
</comment>
<keyword evidence="4" id="KW-1185">Reference proteome</keyword>
<evidence type="ECO:0000259" key="1">
    <source>
        <dbReference type="Pfam" id="PF00646"/>
    </source>
</evidence>
<dbReference type="PANTHER" id="PTHR31111">
    <property type="entry name" value="BNAA05G37150D PROTEIN-RELATED"/>
    <property type="match status" value="1"/>
</dbReference>
<evidence type="ECO:0000313" key="4">
    <source>
        <dbReference type="Proteomes" id="UP000467841"/>
    </source>
</evidence>
<evidence type="ECO:0000313" key="3">
    <source>
        <dbReference type="EMBL" id="CAA7030220.1"/>
    </source>
</evidence>
<feature type="domain" description="F-box associated beta-propeller type 3" evidence="2">
    <location>
        <begin position="74"/>
        <end position="395"/>
    </location>
</feature>
<dbReference type="InterPro" id="IPR036047">
    <property type="entry name" value="F-box-like_dom_sf"/>
</dbReference>
<dbReference type="InterPro" id="IPR013187">
    <property type="entry name" value="F-box-assoc_dom_typ3"/>
</dbReference>
<dbReference type="PANTHER" id="PTHR31111:SF119">
    <property type="entry name" value="F-BOX DOMAIN-CONTAINING PROTEIN"/>
    <property type="match status" value="1"/>
</dbReference>
<dbReference type="AlphaFoldDB" id="A0A6D2IMA6"/>
<evidence type="ECO:0000259" key="2">
    <source>
        <dbReference type="Pfam" id="PF08268"/>
    </source>
</evidence>